<dbReference type="RefSeq" id="WP_212703446.1">
    <property type="nucleotide sequence ID" value="NZ_CP073581.1"/>
</dbReference>
<reference evidence="2" key="1">
    <citation type="submission" date="2021-04" db="EMBL/GenBank/DDBJ databases">
        <title>Complete genome sequence for Sulfitobacter sp. strain JK7-1.</title>
        <authorList>
            <person name="Park S.-J."/>
        </authorList>
    </citation>
    <scope>NUCLEOTIDE SEQUENCE</scope>
    <source>
        <strain evidence="2">JK7-1</strain>
    </source>
</reference>
<organism evidence="2 3">
    <name type="scientific">Sulfitobacter albidus</name>
    <dbReference type="NCBI Taxonomy" id="2829501"/>
    <lineage>
        <taxon>Bacteria</taxon>
        <taxon>Pseudomonadati</taxon>
        <taxon>Pseudomonadota</taxon>
        <taxon>Alphaproteobacteria</taxon>
        <taxon>Rhodobacterales</taxon>
        <taxon>Roseobacteraceae</taxon>
        <taxon>Sulfitobacter</taxon>
    </lineage>
</organism>
<feature type="transmembrane region" description="Helical" evidence="1">
    <location>
        <begin position="38"/>
        <end position="58"/>
    </location>
</feature>
<protein>
    <submittedName>
        <fullName evidence="2">Uncharacterized protein</fullName>
    </submittedName>
</protein>
<evidence type="ECO:0000313" key="2">
    <source>
        <dbReference type="EMBL" id="QUJ75241.1"/>
    </source>
</evidence>
<evidence type="ECO:0000256" key="1">
    <source>
        <dbReference type="SAM" id="Phobius"/>
    </source>
</evidence>
<name>A0A975JB83_9RHOB</name>
<proteinExistence type="predicted"/>
<dbReference type="Proteomes" id="UP000683291">
    <property type="component" value="Chromosome 1"/>
</dbReference>
<keyword evidence="3" id="KW-1185">Reference proteome</keyword>
<evidence type="ECO:0000313" key="3">
    <source>
        <dbReference type="Proteomes" id="UP000683291"/>
    </source>
</evidence>
<keyword evidence="1" id="KW-0472">Membrane</keyword>
<keyword evidence="1" id="KW-0812">Transmembrane</keyword>
<accession>A0A975JB83</accession>
<keyword evidence="1" id="KW-1133">Transmembrane helix</keyword>
<sequence length="83" mass="8679">MELIIVIAICAAIAPIGLIIFAVGLIADMVADHPRGNIVAFVGLLLFCLSVAGPWIIVDNAADRVVLMIDGGSLTTDTTSFLR</sequence>
<dbReference type="AlphaFoldDB" id="A0A975JB83"/>
<gene>
    <name evidence="2" type="ORF">KDD17_09440</name>
</gene>
<dbReference type="KEGG" id="sual:KDD17_09440"/>
<dbReference type="EMBL" id="CP073581">
    <property type="protein sequence ID" value="QUJ75241.1"/>
    <property type="molecule type" value="Genomic_DNA"/>
</dbReference>
<feature type="transmembrane region" description="Helical" evidence="1">
    <location>
        <begin position="6"/>
        <end position="26"/>
    </location>
</feature>